<dbReference type="EMBL" id="JARJCM010000020">
    <property type="protein sequence ID" value="KAJ7040718.1"/>
    <property type="molecule type" value="Genomic_DNA"/>
</dbReference>
<feature type="region of interest" description="Disordered" evidence="1">
    <location>
        <begin position="1"/>
        <end position="28"/>
    </location>
</feature>
<gene>
    <name evidence="2" type="ORF">C8F04DRAFT_1081884</name>
</gene>
<feature type="compositionally biased region" description="Acidic residues" evidence="1">
    <location>
        <begin position="1"/>
        <end position="11"/>
    </location>
</feature>
<dbReference type="Proteomes" id="UP001218188">
    <property type="component" value="Unassembled WGS sequence"/>
</dbReference>
<dbReference type="InterPro" id="IPR011009">
    <property type="entry name" value="Kinase-like_dom_sf"/>
</dbReference>
<evidence type="ECO:0000313" key="3">
    <source>
        <dbReference type="Proteomes" id="UP001218188"/>
    </source>
</evidence>
<proteinExistence type="predicted"/>
<protein>
    <recommendedName>
        <fullName evidence="4">Protein kinase domain-containing protein</fullName>
    </recommendedName>
</protein>
<comment type="caution">
    <text evidence="2">The sequence shown here is derived from an EMBL/GenBank/DDBJ whole genome shotgun (WGS) entry which is preliminary data.</text>
</comment>
<evidence type="ECO:0000313" key="2">
    <source>
        <dbReference type="EMBL" id="KAJ7040718.1"/>
    </source>
</evidence>
<evidence type="ECO:0008006" key="4">
    <source>
        <dbReference type="Google" id="ProtNLM"/>
    </source>
</evidence>
<accession>A0AAD6X6D8</accession>
<name>A0AAD6X6D8_9AGAR</name>
<sequence>MADDLYTDESESTSVGSDSSGASSGISTRPTGAFFPGAHHFVVAGGQFISNVIEHPQAPVPSDFRRIPLGDVDLRNEIRLDGSGVVHWQTARVCARLIYTACIEGKQSDMTVAVYRGGYAEKNWNREIEKYSGIRHPNLVQLYGTVNSGGLYAMIFHDELVPLDKYMEEYQNSVITTVYLYAFFKKELGDAIHYLNPIFGGDIAWQIRLDSSVFWIRRSTGRICIEPSVNFRYNRLGHPPAGDLPHLLPSALRGDRENSMISALTLAQYHEICYSYLATTHWFTTFYDTIRAGAIISLQNKNEIAHIPNIGVDDTGWRDPGGGDHQLVMENGWTRLYCPYGPVIDRVLWPRHRGTCWLSQANHISVQYPISENHGWVWQIKYETTFYTPLDNIPEAYLFLCPLEDLRSEDGSFIERPECPAYWSFDPAGREQLSPDTLSVIGLPTLGWEREILCRSWDNHIYSGLRQFHAAKRFDPNTQDIARHLGEALYELSCDPR</sequence>
<feature type="non-terminal residue" evidence="2">
    <location>
        <position position="1"/>
    </location>
</feature>
<dbReference type="AlphaFoldDB" id="A0AAD6X6D8"/>
<keyword evidence="3" id="KW-1185">Reference proteome</keyword>
<dbReference type="SUPFAM" id="SSF56112">
    <property type="entry name" value="Protein kinase-like (PK-like)"/>
    <property type="match status" value="1"/>
</dbReference>
<reference evidence="2" key="1">
    <citation type="submission" date="2023-03" db="EMBL/GenBank/DDBJ databases">
        <title>Massive genome expansion in bonnet fungi (Mycena s.s.) driven by repeated elements and novel gene families across ecological guilds.</title>
        <authorList>
            <consortium name="Lawrence Berkeley National Laboratory"/>
            <person name="Harder C.B."/>
            <person name="Miyauchi S."/>
            <person name="Viragh M."/>
            <person name="Kuo A."/>
            <person name="Thoen E."/>
            <person name="Andreopoulos B."/>
            <person name="Lu D."/>
            <person name="Skrede I."/>
            <person name="Drula E."/>
            <person name="Henrissat B."/>
            <person name="Morin E."/>
            <person name="Kohler A."/>
            <person name="Barry K."/>
            <person name="LaButti K."/>
            <person name="Morin E."/>
            <person name="Salamov A."/>
            <person name="Lipzen A."/>
            <person name="Mereny Z."/>
            <person name="Hegedus B."/>
            <person name="Baldrian P."/>
            <person name="Stursova M."/>
            <person name="Weitz H."/>
            <person name="Taylor A."/>
            <person name="Grigoriev I.V."/>
            <person name="Nagy L.G."/>
            <person name="Martin F."/>
            <person name="Kauserud H."/>
        </authorList>
    </citation>
    <scope>NUCLEOTIDE SEQUENCE</scope>
    <source>
        <strain evidence="2">CBHHK200</strain>
    </source>
</reference>
<evidence type="ECO:0000256" key="1">
    <source>
        <dbReference type="SAM" id="MobiDB-lite"/>
    </source>
</evidence>
<organism evidence="2 3">
    <name type="scientific">Mycena alexandri</name>
    <dbReference type="NCBI Taxonomy" id="1745969"/>
    <lineage>
        <taxon>Eukaryota</taxon>
        <taxon>Fungi</taxon>
        <taxon>Dikarya</taxon>
        <taxon>Basidiomycota</taxon>
        <taxon>Agaricomycotina</taxon>
        <taxon>Agaricomycetes</taxon>
        <taxon>Agaricomycetidae</taxon>
        <taxon>Agaricales</taxon>
        <taxon>Marasmiineae</taxon>
        <taxon>Mycenaceae</taxon>
        <taxon>Mycena</taxon>
    </lineage>
</organism>
<feature type="compositionally biased region" description="Low complexity" evidence="1">
    <location>
        <begin position="12"/>
        <end position="27"/>
    </location>
</feature>